<name>A0ABD0LTD2_9CAEN</name>
<comment type="caution">
    <text evidence="1">The sequence shown here is derived from an EMBL/GenBank/DDBJ whole genome shotgun (WGS) entry which is preliminary data.</text>
</comment>
<sequence>MNGYLPVPGSQTVFPVQWSRDKGLTVPKRHLSRSSIPASHYLRLSHLSFTLKTVPSQLHTADCPIPASRVMRPMLT</sequence>
<proteinExistence type="predicted"/>
<evidence type="ECO:0000313" key="1">
    <source>
        <dbReference type="EMBL" id="KAK7502383.1"/>
    </source>
</evidence>
<dbReference type="Proteomes" id="UP001519460">
    <property type="component" value="Unassembled WGS sequence"/>
</dbReference>
<dbReference type="AlphaFoldDB" id="A0ABD0LTD2"/>
<reference evidence="1 2" key="1">
    <citation type="journal article" date="2023" name="Sci. Data">
        <title>Genome assembly of the Korean intertidal mud-creeper Batillaria attramentaria.</title>
        <authorList>
            <person name="Patra A.K."/>
            <person name="Ho P.T."/>
            <person name="Jun S."/>
            <person name="Lee S.J."/>
            <person name="Kim Y."/>
            <person name="Won Y.J."/>
        </authorList>
    </citation>
    <scope>NUCLEOTIDE SEQUENCE [LARGE SCALE GENOMIC DNA]</scope>
    <source>
        <strain evidence="1">Wonlab-2016</strain>
    </source>
</reference>
<dbReference type="EMBL" id="JACVVK020000026">
    <property type="protein sequence ID" value="KAK7502383.1"/>
    <property type="molecule type" value="Genomic_DNA"/>
</dbReference>
<evidence type="ECO:0000313" key="2">
    <source>
        <dbReference type="Proteomes" id="UP001519460"/>
    </source>
</evidence>
<gene>
    <name evidence="1" type="ORF">BaRGS_00006336</name>
</gene>
<organism evidence="1 2">
    <name type="scientific">Batillaria attramentaria</name>
    <dbReference type="NCBI Taxonomy" id="370345"/>
    <lineage>
        <taxon>Eukaryota</taxon>
        <taxon>Metazoa</taxon>
        <taxon>Spiralia</taxon>
        <taxon>Lophotrochozoa</taxon>
        <taxon>Mollusca</taxon>
        <taxon>Gastropoda</taxon>
        <taxon>Caenogastropoda</taxon>
        <taxon>Sorbeoconcha</taxon>
        <taxon>Cerithioidea</taxon>
        <taxon>Batillariidae</taxon>
        <taxon>Batillaria</taxon>
    </lineage>
</organism>
<keyword evidence="2" id="KW-1185">Reference proteome</keyword>
<accession>A0ABD0LTD2</accession>
<protein>
    <submittedName>
        <fullName evidence="1">Uncharacterized protein</fullName>
    </submittedName>
</protein>